<dbReference type="Proteomes" id="UP001363151">
    <property type="component" value="Unassembled WGS sequence"/>
</dbReference>
<proteinExistence type="predicted"/>
<feature type="region of interest" description="Disordered" evidence="1">
    <location>
        <begin position="228"/>
        <end position="294"/>
    </location>
</feature>
<reference evidence="2 3" key="1">
    <citation type="submission" date="2024-03" db="EMBL/GenBank/DDBJ databases">
        <title>Aureococcus anophagefferens CCMP1851 and Kratosvirus quantuckense: Draft genome of a second virus-susceptible host strain in the model system.</title>
        <authorList>
            <person name="Chase E."/>
            <person name="Truchon A.R."/>
            <person name="Schepens W."/>
            <person name="Wilhelm S.W."/>
        </authorList>
    </citation>
    <scope>NUCLEOTIDE SEQUENCE [LARGE SCALE GENOMIC DNA]</scope>
    <source>
        <strain evidence="2 3">CCMP1851</strain>
    </source>
</reference>
<comment type="caution">
    <text evidence="2">The sequence shown here is derived from an EMBL/GenBank/DDBJ whole genome shotgun (WGS) entry which is preliminary data.</text>
</comment>
<name>A0ABR1FLX7_AURAN</name>
<organism evidence="2 3">
    <name type="scientific">Aureococcus anophagefferens</name>
    <name type="common">Harmful bloom alga</name>
    <dbReference type="NCBI Taxonomy" id="44056"/>
    <lineage>
        <taxon>Eukaryota</taxon>
        <taxon>Sar</taxon>
        <taxon>Stramenopiles</taxon>
        <taxon>Ochrophyta</taxon>
        <taxon>Pelagophyceae</taxon>
        <taxon>Pelagomonadales</taxon>
        <taxon>Pelagomonadaceae</taxon>
        <taxon>Aureococcus</taxon>
    </lineage>
</organism>
<dbReference type="EMBL" id="JBBJCI010000363">
    <property type="protein sequence ID" value="KAK7233246.1"/>
    <property type="molecule type" value="Genomic_DNA"/>
</dbReference>
<evidence type="ECO:0000313" key="2">
    <source>
        <dbReference type="EMBL" id="KAK7233246.1"/>
    </source>
</evidence>
<accession>A0ABR1FLX7</accession>
<evidence type="ECO:0000256" key="1">
    <source>
        <dbReference type="SAM" id="MobiDB-lite"/>
    </source>
</evidence>
<evidence type="ECO:0000313" key="3">
    <source>
        <dbReference type="Proteomes" id="UP001363151"/>
    </source>
</evidence>
<keyword evidence="3" id="KW-1185">Reference proteome</keyword>
<sequence length="338" mass="35585">MRMLALLSLGAVADDCAHESVNFRLLLGDETGFMRYPAFWEMAPASDVAEDRDGFGAVAAGDDGIAASGNVTLDAGTDSPLPSICAAPGEYHLTVSRPAASCGAAVDVTVFLAELRFSVESDGRRLQASACGDFESLGVDSVYATVIAEFLSEFLREGADMNVDISCEEDDGGARFIVGRVKALASDVVGLAFGDAEEMAEVAAEMQRTISENREEFDQRVVEVRLEETETNYEEPTPAPSAKPTPAPSAKPTPGGSAEPTPAPSAEPSAQPSGSPRPSAKPSAAPTPATKRCSKLKRIGECDASAKCEWIAGSHKCLEVCSRYDGNSKKCSKKKHCH</sequence>
<feature type="compositionally biased region" description="Low complexity" evidence="1">
    <location>
        <begin position="252"/>
        <end position="291"/>
    </location>
</feature>
<gene>
    <name evidence="2" type="ORF">SO694_000382129</name>
</gene>
<protein>
    <submittedName>
        <fullName evidence="2">Uncharacterized protein</fullName>
    </submittedName>
</protein>
<feature type="compositionally biased region" description="Pro residues" evidence="1">
    <location>
        <begin position="237"/>
        <end position="251"/>
    </location>
</feature>